<keyword evidence="1" id="KW-0812">Transmembrane</keyword>
<name>A0A0C9YKD4_9AGAM</name>
<proteinExistence type="predicted"/>
<feature type="non-terminal residue" evidence="2">
    <location>
        <position position="1"/>
    </location>
</feature>
<keyword evidence="3" id="KW-1185">Reference proteome</keyword>
<dbReference type="HOGENOM" id="CLU_2764839_0_0_1"/>
<keyword evidence="1" id="KW-0472">Membrane</keyword>
<reference evidence="3" key="2">
    <citation type="submission" date="2015-01" db="EMBL/GenBank/DDBJ databases">
        <title>Evolutionary Origins and Diversification of the Mycorrhizal Mutualists.</title>
        <authorList>
            <consortium name="DOE Joint Genome Institute"/>
            <consortium name="Mycorrhizal Genomics Consortium"/>
            <person name="Kohler A."/>
            <person name="Kuo A."/>
            <person name="Nagy L.G."/>
            <person name="Floudas D."/>
            <person name="Copeland A."/>
            <person name="Barry K.W."/>
            <person name="Cichocki N."/>
            <person name="Veneault-Fourrey C."/>
            <person name="LaButti K."/>
            <person name="Lindquist E.A."/>
            <person name="Lipzen A."/>
            <person name="Lundell T."/>
            <person name="Morin E."/>
            <person name="Murat C."/>
            <person name="Riley R."/>
            <person name="Ohm R."/>
            <person name="Sun H."/>
            <person name="Tunlid A."/>
            <person name="Henrissat B."/>
            <person name="Grigoriev I.V."/>
            <person name="Hibbett D.S."/>
            <person name="Martin F."/>
        </authorList>
    </citation>
    <scope>NUCLEOTIDE SEQUENCE [LARGE SCALE GENOMIC DNA]</scope>
    <source>
        <strain evidence="3">441</strain>
    </source>
</reference>
<dbReference type="AlphaFoldDB" id="A0A0C9YKD4"/>
<keyword evidence="1" id="KW-1133">Transmembrane helix</keyword>
<accession>A0A0C9YKD4</accession>
<evidence type="ECO:0000313" key="3">
    <source>
        <dbReference type="Proteomes" id="UP000054018"/>
    </source>
</evidence>
<gene>
    <name evidence="2" type="ORF">PISMIDRAFT_635027</name>
</gene>
<feature type="transmembrane region" description="Helical" evidence="1">
    <location>
        <begin position="14"/>
        <end position="38"/>
    </location>
</feature>
<protein>
    <submittedName>
        <fullName evidence="2">Uncharacterized protein</fullName>
    </submittedName>
</protein>
<organism evidence="2 3">
    <name type="scientific">Pisolithus microcarpus 441</name>
    <dbReference type="NCBI Taxonomy" id="765257"/>
    <lineage>
        <taxon>Eukaryota</taxon>
        <taxon>Fungi</taxon>
        <taxon>Dikarya</taxon>
        <taxon>Basidiomycota</taxon>
        <taxon>Agaricomycotina</taxon>
        <taxon>Agaricomycetes</taxon>
        <taxon>Agaricomycetidae</taxon>
        <taxon>Boletales</taxon>
        <taxon>Sclerodermatineae</taxon>
        <taxon>Pisolithaceae</taxon>
        <taxon>Pisolithus</taxon>
    </lineage>
</organism>
<dbReference type="Proteomes" id="UP000054018">
    <property type="component" value="Unassembled WGS sequence"/>
</dbReference>
<sequence>YDPLPLFVGKTSTVLFSCLISHGIHSFVSISFQMLLLLSSFLNVCHQWKVLLSSQSNLSFSASSSGQCPT</sequence>
<reference evidence="2 3" key="1">
    <citation type="submission" date="2014-04" db="EMBL/GenBank/DDBJ databases">
        <authorList>
            <consortium name="DOE Joint Genome Institute"/>
            <person name="Kuo A."/>
            <person name="Kohler A."/>
            <person name="Costa M.D."/>
            <person name="Nagy L.G."/>
            <person name="Floudas D."/>
            <person name="Copeland A."/>
            <person name="Barry K.W."/>
            <person name="Cichocki N."/>
            <person name="Veneault-Fourrey C."/>
            <person name="LaButti K."/>
            <person name="Lindquist E.A."/>
            <person name="Lipzen A."/>
            <person name="Lundell T."/>
            <person name="Morin E."/>
            <person name="Murat C."/>
            <person name="Sun H."/>
            <person name="Tunlid A."/>
            <person name="Henrissat B."/>
            <person name="Grigoriev I.V."/>
            <person name="Hibbett D.S."/>
            <person name="Martin F."/>
            <person name="Nordberg H.P."/>
            <person name="Cantor M.N."/>
            <person name="Hua S.X."/>
        </authorList>
    </citation>
    <scope>NUCLEOTIDE SEQUENCE [LARGE SCALE GENOMIC DNA]</scope>
    <source>
        <strain evidence="2 3">441</strain>
    </source>
</reference>
<evidence type="ECO:0000256" key="1">
    <source>
        <dbReference type="SAM" id="Phobius"/>
    </source>
</evidence>
<dbReference type="EMBL" id="KN833838">
    <property type="protein sequence ID" value="KIK17111.1"/>
    <property type="molecule type" value="Genomic_DNA"/>
</dbReference>
<evidence type="ECO:0000313" key="2">
    <source>
        <dbReference type="EMBL" id="KIK17111.1"/>
    </source>
</evidence>